<evidence type="ECO:0000313" key="4">
    <source>
        <dbReference type="Proteomes" id="UP000239590"/>
    </source>
</evidence>
<dbReference type="EMBL" id="PTRA01000003">
    <property type="protein sequence ID" value="PQA56357.1"/>
    <property type="molecule type" value="Genomic_DNA"/>
</dbReference>
<reference evidence="4" key="1">
    <citation type="submission" date="2018-02" db="EMBL/GenBank/DDBJ databases">
        <title>Genome sequencing of Solimonas sp. HR-BB.</title>
        <authorList>
            <person name="Lee Y."/>
            <person name="Jeon C.O."/>
        </authorList>
    </citation>
    <scope>NUCLEOTIDE SEQUENCE [LARGE SCALE GENOMIC DNA]</scope>
    <source>
        <strain evidence="4">HR-U</strain>
    </source>
</reference>
<dbReference type="Proteomes" id="UP000239590">
    <property type="component" value="Unassembled WGS sequence"/>
</dbReference>
<dbReference type="RefSeq" id="WP_104714891.1">
    <property type="nucleotide sequence ID" value="NZ_PTRA01000003.1"/>
</dbReference>
<sequence>MKKYLYLVLFLLIGGMLHAQSWRFAPTFGVQVATVNYSSAYKKEITSFNSAYSNASVQTAPTLKVQIGALFDYPFSDRLSFRTGLVYNGKGGAMTYKVSDYGVTAKFKGTNSINYLELPLIVSTAVGTNDFRLEIGVVGGLAVSAKTKYTGSESGNYYAESTLKLPIGNDKVDEVKPTELGFSVSVVKQLEVNRSPLEIGVHIQPSLSKWNSSSKYQPDYFARNLLIGVKAVYLLDL</sequence>
<comment type="caution">
    <text evidence="3">The sequence shown here is derived from an EMBL/GenBank/DDBJ whole genome shotgun (WGS) entry which is preliminary data.</text>
</comment>
<gene>
    <name evidence="3" type="ORF">C5O19_18640</name>
</gene>
<feature type="domain" description="Outer membrane protein beta-barrel" evidence="2">
    <location>
        <begin position="19"/>
        <end position="164"/>
    </location>
</feature>
<feature type="signal peptide" evidence="1">
    <location>
        <begin position="1"/>
        <end position="19"/>
    </location>
</feature>
<dbReference type="Pfam" id="PF13568">
    <property type="entry name" value="OMP_b-brl_2"/>
    <property type="match status" value="1"/>
</dbReference>
<evidence type="ECO:0000256" key="1">
    <source>
        <dbReference type="SAM" id="SignalP"/>
    </source>
</evidence>
<accession>A0A2S7IJI5</accession>
<keyword evidence="1" id="KW-0732">Signal</keyword>
<name>A0A2S7IJI5_9BACT</name>
<keyword evidence="4" id="KW-1185">Reference proteome</keyword>
<proteinExistence type="predicted"/>
<dbReference type="OrthoDB" id="962042at2"/>
<feature type="chain" id="PRO_5015647765" description="Outer membrane protein beta-barrel domain-containing protein" evidence="1">
    <location>
        <begin position="20"/>
        <end position="237"/>
    </location>
</feature>
<dbReference type="AlphaFoldDB" id="A0A2S7IJI5"/>
<organism evidence="3 4">
    <name type="scientific">Siphonobacter curvatus</name>
    <dbReference type="NCBI Taxonomy" id="2094562"/>
    <lineage>
        <taxon>Bacteria</taxon>
        <taxon>Pseudomonadati</taxon>
        <taxon>Bacteroidota</taxon>
        <taxon>Cytophagia</taxon>
        <taxon>Cytophagales</taxon>
        <taxon>Cytophagaceae</taxon>
        <taxon>Siphonobacter</taxon>
    </lineage>
</organism>
<evidence type="ECO:0000313" key="3">
    <source>
        <dbReference type="EMBL" id="PQA56357.1"/>
    </source>
</evidence>
<evidence type="ECO:0000259" key="2">
    <source>
        <dbReference type="Pfam" id="PF13568"/>
    </source>
</evidence>
<dbReference type="InterPro" id="IPR025665">
    <property type="entry name" value="Beta-barrel_OMP_2"/>
</dbReference>
<protein>
    <recommendedName>
        <fullName evidence="2">Outer membrane protein beta-barrel domain-containing protein</fullName>
    </recommendedName>
</protein>